<keyword evidence="3" id="KW-1185">Reference proteome</keyword>
<proteinExistence type="predicted"/>
<protein>
    <submittedName>
        <fullName evidence="2">Uncharacterized protein</fullName>
    </submittedName>
</protein>
<comment type="caution">
    <text evidence="2">The sequence shown here is derived from an EMBL/GenBank/DDBJ whole genome shotgun (WGS) entry which is preliminary data.</text>
</comment>
<dbReference type="AlphaFoldDB" id="A0A9Q1IJ88"/>
<evidence type="ECO:0000313" key="2">
    <source>
        <dbReference type="EMBL" id="KAJ8341519.1"/>
    </source>
</evidence>
<gene>
    <name evidence="2" type="ORF">SKAU_G00338100</name>
</gene>
<reference evidence="2" key="1">
    <citation type="journal article" date="2023" name="Science">
        <title>Genome structures resolve the early diversification of teleost fishes.</title>
        <authorList>
            <person name="Parey E."/>
            <person name="Louis A."/>
            <person name="Montfort J."/>
            <person name="Bouchez O."/>
            <person name="Roques C."/>
            <person name="Iampietro C."/>
            <person name="Lluch J."/>
            <person name="Castinel A."/>
            <person name="Donnadieu C."/>
            <person name="Desvignes T."/>
            <person name="Floi Bucao C."/>
            <person name="Jouanno E."/>
            <person name="Wen M."/>
            <person name="Mejri S."/>
            <person name="Dirks R."/>
            <person name="Jansen H."/>
            <person name="Henkel C."/>
            <person name="Chen W.J."/>
            <person name="Zahm M."/>
            <person name="Cabau C."/>
            <person name="Klopp C."/>
            <person name="Thompson A.W."/>
            <person name="Robinson-Rechavi M."/>
            <person name="Braasch I."/>
            <person name="Lecointre G."/>
            <person name="Bobe J."/>
            <person name="Postlethwait J.H."/>
            <person name="Berthelot C."/>
            <person name="Roest Crollius H."/>
            <person name="Guiguen Y."/>
        </authorList>
    </citation>
    <scope>NUCLEOTIDE SEQUENCE</scope>
    <source>
        <strain evidence="2">WJC10195</strain>
    </source>
</reference>
<evidence type="ECO:0000313" key="3">
    <source>
        <dbReference type="Proteomes" id="UP001152622"/>
    </source>
</evidence>
<accession>A0A9Q1IJ88</accession>
<organism evidence="2 3">
    <name type="scientific">Synaphobranchus kaupii</name>
    <name type="common">Kaup's arrowtooth eel</name>
    <dbReference type="NCBI Taxonomy" id="118154"/>
    <lineage>
        <taxon>Eukaryota</taxon>
        <taxon>Metazoa</taxon>
        <taxon>Chordata</taxon>
        <taxon>Craniata</taxon>
        <taxon>Vertebrata</taxon>
        <taxon>Euteleostomi</taxon>
        <taxon>Actinopterygii</taxon>
        <taxon>Neopterygii</taxon>
        <taxon>Teleostei</taxon>
        <taxon>Anguilliformes</taxon>
        <taxon>Synaphobranchidae</taxon>
        <taxon>Synaphobranchus</taxon>
    </lineage>
</organism>
<evidence type="ECO:0000256" key="1">
    <source>
        <dbReference type="SAM" id="MobiDB-lite"/>
    </source>
</evidence>
<sequence>MKSIIYESARMGSLFKAVPRPQSAPLRLSERGSERPRPGHGAPRAGRKPIPGERTPGPRPRPSPPARVLIVAEEAPESKRVTYLLPQLAPIDTVGGGGPRGPCLWTSSAERPLGANRRHRCSIFPNASGVHGTERRTIRVYRKTLSSRAEGAALSKHAVQPVC</sequence>
<name>A0A9Q1IJ88_SYNKA</name>
<dbReference type="Proteomes" id="UP001152622">
    <property type="component" value="Chromosome 15"/>
</dbReference>
<feature type="compositionally biased region" description="Basic and acidic residues" evidence="1">
    <location>
        <begin position="28"/>
        <end position="37"/>
    </location>
</feature>
<feature type="region of interest" description="Disordered" evidence="1">
    <location>
        <begin position="17"/>
        <end position="66"/>
    </location>
</feature>
<dbReference type="EMBL" id="JAINUF010000015">
    <property type="protein sequence ID" value="KAJ8341519.1"/>
    <property type="molecule type" value="Genomic_DNA"/>
</dbReference>